<evidence type="ECO:0000313" key="1">
    <source>
        <dbReference type="EMBL" id="RFA36230.1"/>
    </source>
</evidence>
<proteinExistence type="predicted"/>
<evidence type="ECO:0008006" key="3">
    <source>
        <dbReference type="Google" id="ProtNLM"/>
    </source>
</evidence>
<sequence>MNLTIGGKEYELRFGMDFINTLDNIYTQEIEGMQFGMGVESLVMYLGMKNPGALYNAIKAGTSYLNSKPSNHDIEVFITEKASKDELEPLFEAFQKALEEAPLLKPKMKQFKANQQA</sequence>
<protein>
    <recommendedName>
        <fullName evidence="3">Phage protein</fullName>
    </recommendedName>
</protein>
<dbReference type="InterPro" id="IPR024410">
    <property type="entry name" value="Phage_TAC_12"/>
</dbReference>
<dbReference type="RefSeq" id="WP_116277581.1">
    <property type="nucleotide sequence ID" value="NZ_NFZX01000007.1"/>
</dbReference>
<name>A0A3E0WTC3_9BACI</name>
<dbReference type="Proteomes" id="UP000256488">
    <property type="component" value="Unassembled WGS sequence"/>
</dbReference>
<comment type="caution">
    <text evidence="1">The sequence shown here is derived from an EMBL/GenBank/DDBJ whole genome shotgun (WGS) entry which is preliminary data.</text>
</comment>
<organism evidence="1 2">
    <name type="scientific">Virgibacillus dokdonensis</name>
    <dbReference type="NCBI Taxonomy" id="302167"/>
    <lineage>
        <taxon>Bacteria</taxon>
        <taxon>Bacillati</taxon>
        <taxon>Bacillota</taxon>
        <taxon>Bacilli</taxon>
        <taxon>Bacillales</taxon>
        <taxon>Bacillaceae</taxon>
        <taxon>Virgibacillus</taxon>
    </lineage>
</organism>
<evidence type="ECO:0000313" key="2">
    <source>
        <dbReference type="Proteomes" id="UP000256488"/>
    </source>
</evidence>
<dbReference type="AlphaFoldDB" id="A0A3E0WTC3"/>
<dbReference type="EMBL" id="NFZX01000007">
    <property type="protein sequence ID" value="RFA36230.1"/>
    <property type="molecule type" value="Genomic_DNA"/>
</dbReference>
<reference evidence="1 2" key="1">
    <citation type="submission" date="2017-05" db="EMBL/GenBank/DDBJ databases">
        <title>Virgibacillus sp. AK90 isolated from a saltern of Kakinada, India.</title>
        <authorList>
            <person name="Gupta V."/>
            <person name="Sidhu C."/>
            <person name="Korpole S."/>
            <person name="Pinnaka A.K."/>
        </authorList>
    </citation>
    <scope>NUCLEOTIDE SEQUENCE [LARGE SCALE GENOMIC DNA]</scope>
    <source>
        <strain evidence="1 2">AK90</strain>
    </source>
</reference>
<dbReference type="Pfam" id="PF12363">
    <property type="entry name" value="Phage_TAC_12"/>
    <property type="match status" value="1"/>
</dbReference>
<gene>
    <name evidence="1" type="ORF">CAI16_05430</name>
</gene>
<accession>A0A3E0WTC3</accession>